<evidence type="ECO:0000256" key="1">
    <source>
        <dbReference type="ARBA" id="ARBA00001670"/>
    </source>
</evidence>
<dbReference type="Pfam" id="PF03577">
    <property type="entry name" value="Peptidase_C69"/>
    <property type="match status" value="1"/>
</dbReference>
<evidence type="ECO:0000313" key="7">
    <source>
        <dbReference type="EMBL" id="MBF1272381.1"/>
    </source>
</evidence>
<comment type="similarity">
    <text evidence="2 6">Belongs to the peptidase C69 family.</text>
</comment>
<dbReference type="GO" id="GO:0070004">
    <property type="term" value="F:cysteine-type exopeptidase activity"/>
    <property type="evidence" value="ECO:0007669"/>
    <property type="project" value="InterPro"/>
</dbReference>
<dbReference type="GO" id="GO:0016805">
    <property type="term" value="F:dipeptidase activity"/>
    <property type="evidence" value="ECO:0007669"/>
    <property type="project" value="UniProtKB-KW"/>
</dbReference>
<evidence type="ECO:0000256" key="6">
    <source>
        <dbReference type="RuleBase" id="RU364089"/>
    </source>
</evidence>
<evidence type="ECO:0000256" key="3">
    <source>
        <dbReference type="ARBA" id="ARBA00022670"/>
    </source>
</evidence>
<reference evidence="7" key="1">
    <citation type="submission" date="2020-04" db="EMBL/GenBank/DDBJ databases">
        <title>Deep metagenomics examines the oral microbiome during advanced dental caries in children, revealing novel taxa and co-occurrences with host molecules.</title>
        <authorList>
            <person name="Baker J.L."/>
            <person name="Morton J.T."/>
            <person name="Dinis M."/>
            <person name="Alvarez R."/>
            <person name="Tran N.C."/>
            <person name="Knight R."/>
            <person name="Edlund A."/>
        </authorList>
    </citation>
    <scope>NUCLEOTIDE SEQUENCE</scope>
    <source>
        <strain evidence="7">JCVI_38_bin.19</strain>
    </source>
</reference>
<evidence type="ECO:0000256" key="4">
    <source>
        <dbReference type="ARBA" id="ARBA00022801"/>
    </source>
</evidence>
<proteinExistence type="inferred from homology"/>
<dbReference type="InterPro" id="IPR047804">
    <property type="entry name" value="C69_dipept_A-like"/>
</dbReference>
<dbReference type="GO" id="GO:0006508">
    <property type="term" value="P:proteolysis"/>
    <property type="evidence" value="ECO:0007669"/>
    <property type="project" value="UniProtKB-KW"/>
</dbReference>
<evidence type="ECO:0000256" key="5">
    <source>
        <dbReference type="ARBA" id="ARBA00022997"/>
    </source>
</evidence>
<dbReference type="RefSeq" id="WP_304070463.1">
    <property type="nucleotide sequence ID" value="NZ_JABZRA010000027.1"/>
</dbReference>
<dbReference type="Gene3D" id="3.60.60.10">
    <property type="entry name" value="Penicillin V Acylase, Chain A"/>
    <property type="match status" value="1"/>
</dbReference>
<accession>A0A930DK57</accession>
<keyword evidence="3 6" id="KW-0645">Protease</keyword>
<dbReference type="InterPro" id="IPR005322">
    <property type="entry name" value="Peptidase_C69"/>
</dbReference>
<organism evidence="7 8">
    <name type="scientific">Oribacterium sinus</name>
    <dbReference type="NCBI Taxonomy" id="237576"/>
    <lineage>
        <taxon>Bacteria</taxon>
        <taxon>Bacillati</taxon>
        <taxon>Bacillota</taxon>
        <taxon>Clostridia</taxon>
        <taxon>Lachnospirales</taxon>
        <taxon>Lachnospiraceae</taxon>
        <taxon>Oribacterium</taxon>
    </lineage>
</organism>
<dbReference type="PANTHER" id="PTHR12994">
    <property type="entry name" value="SECERNIN"/>
    <property type="match status" value="1"/>
</dbReference>
<name>A0A930DK57_9FIRM</name>
<keyword evidence="5 6" id="KW-0224">Dipeptidase</keyword>
<protein>
    <recommendedName>
        <fullName evidence="6">Dipeptidase</fullName>
        <ecNumber evidence="6">3.4.-.-</ecNumber>
    </recommendedName>
</protein>
<gene>
    <name evidence="7" type="ORF">HXM90_02995</name>
</gene>
<dbReference type="EC" id="3.4.-.-" evidence="6"/>
<dbReference type="NCBIfam" id="NF033678">
    <property type="entry name" value="C69_fam_dipept"/>
    <property type="match status" value="1"/>
</dbReference>
<comment type="caution">
    <text evidence="7">The sequence shown here is derived from an EMBL/GenBank/DDBJ whole genome shotgun (WGS) entry which is preliminary data.</text>
</comment>
<evidence type="ECO:0000313" key="8">
    <source>
        <dbReference type="Proteomes" id="UP000775770"/>
    </source>
</evidence>
<dbReference type="PANTHER" id="PTHR12994:SF17">
    <property type="entry name" value="LD30995P"/>
    <property type="match status" value="1"/>
</dbReference>
<dbReference type="Proteomes" id="UP000775770">
    <property type="component" value="Unassembled WGS sequence"/>
</dbReference>
<evidence type="ECO:0000256" key="2">
    <source>
        <dbReference type="ARBA" id="ARBA00007225"/>
    </source>
</evidence>
<dbReference type="EMBL" id="JABZRA010000027">
    <property type="protein sequence ID" value="MBF1272381.1"/>
    <property type="molecule type" value="Genomic_DNA"/>
</dbReference>
<sequence length="253" mass="27871">MSCTTILVGKDASYDGSTMIARNMDSGSGEYTLKKMISVSGKNPPKKYRSVLSHVEIPLPDKALDYICFPNALNDSGIWAGAGTNSANVSVSATETITSNELVLAADPLVVLHKEGRTEIPGGIGEEDMVSLLLPYIHSAREGVLRLGELLEKYGTYEMNGIAFSDTREIWWLETIGGHHFIAKRVPDDSYVMMANQQGIDSFDLKDAFGKQESHICSKDLREFIAEHHLNLSYEEEFNPRDAFGSHSDADHV</sequence>
<keyword evidence="4 6" id="KW-0378">Hydrolase</keyword>
<comment type="catalytic activity">
    <reaction evidence="1">
        <text>an L-aminoacyl-L-amino acid + H2O = 2 an L-alpha-amino acid</text>
        <dbReference type="Rhea" id="RHEA:48940"/>
        <dbReference type="ChEBI" id="CHEBI:15377"/>
        <dbReference type="ChEBI" id="CHEBI:59869"/>
        <dbReference type="ChEBI" id="CHEBI:77460"/>
        <dbReference type="EC" id="3.4.13.19"/>
    </reaction>
</comment>
<feature type="non-terminal residue" evidence="7">
    <location>
        <position position="253"/>
    </location>
</feature>
<dbReference type="AlphaFoldDB" id="A0A930DK57"/>